<dbReference type="Proteomes" id="UP001370758">
    <property type="component" value="Unassembled WGS sequence"/>
</dbReference>
<organism evidence="2 3">
    <name type="scientific">Arthrobotrys musiformis</name>
    <dbReference type="NCBI Taxonomy" id="47236"/>
    <lineage>
        <taxon>Eukaryota</taxon>
        <taxon>Fungi</taxon>
        <taxon>Dikarya</taxon>
        <taxon>Ascomycota</taxon>
        <taxon>Pezizomycotina</taxon>
        <taxon>Orbiliomycetes</taxon>
        <taxon>Orbiliales</taxon>
        <taxon>Orbiliaceae</taxon>
        <taxon>Arthrobotrys</taxon>
    </lineage>
</organism>
<comment type="caution">
    <text evidence="2">The sequence shown here is derived from an EMBL/GenBank/DDBJ whole genome shotgun (WGS) entry which is preliminary data.</text>
</comment>
<feature type="region of interest" description="Disordered" evidence="1">
    <location>
        <begin position="403"/>
        <end position="527"/>
    </location>
</feature>
<accession>A0AAV9WPG8</accession>
<protein>
    <submittedName>
        <fullName evidence="2">Uncharacterized protein</fullName>
    </submittedName>
</protein>
<feature type="compositionally biased region" description="Low complexity" evidence="1">
    <location>
        <begin position="309"/>
        <end position="320"/>
    </location>
</feature>
<name>A0AAV9WPG8_9PEZI</name>
<feature type="region of interest" description="Disordered" evidence="1">
    <location>
        <begin position="158"/>
        <end position="200"/>
    </location>
</feature>
<dbReference type="EMBL" id="JAVHJL010000001">
    <property type="protein sequence ID" value="KAK6512193.1"/>
    <property type="molecule type" value="Genomic_DNA"/>
</dbReference>
<feature type="region of interest" description="Disordered" evidence="1">
    <location>
        <begin position="36"/>
        <end position="56"/>
    </location>
</feature>
<feature type="compositionally biased region" description="Low complexity" evidence="1">
    <location>
        <begin position="1"/>
        <end position="18"/>
    </location>
</feature>
<feature type="compositionally biased region" description="Low complexity" evidence="1">
    <location>
        <begin position="162"/>
        <end position="176"/>
    </location>
</feature>
<sequence>MSSSTPTSGSGSKPTGSTHKPVYKLITFEDLTPYPTAAQKQKSMRSGQPLEFKSWRTHQPTETWMDKALVEREIKEWPGTAGAGYIKNLLSMGKSRREILDNHLKALNETDKSPDMVGMWEPEYLWPGEPVIDKETDKKLRSPALFWVIVKRQKKVPEPVKSASSGSSSSSSSGSSNAPKGVLKDDKKPSSSKESKDSDPLVRELLDAVTRLNTKDNGLDIQAQLQQVFFALTKLLQKQDYQVPMAVPMPMPNQYPQMQPFPFQTDQKLPAYSRLSLPPPPYNQYLPSPEDPQARMNPNMQNMQSNMQLQNMQQQHQQNMFPHNPHHDNSNRSRQANDGYSFNSHLNSNESPNYPRDGAGSRRNSTISLHSHFMGGQDEMMSKRQFEGGRGGMLEQDMQSRGLPMIANHPNNQRPRNRSRGGGGRQGGHMVDSWQHDGSSSSGGSDEEYRPGRSDNREDSNSIYNPGHLRNSRQRSSSRGDIDLSGNRSRRGSVAFSDRSMMSTHGHGRMVSMNKGYGDEDSGSEDEMNDQRMMMRGMSINRMDTMTPAPWPHHNRP</sequence>
<evidence type="ECO:0000256" key="1">
    <source>
        <dbReference type="SAM" id="MobiDB-lite"/>
    </source>
</evidence>
<proteinExistence type="predicted"/>
<keyword evidence="3" id="KW-1185">Reference proteome</keyword>
<feature type="compositionally biased region" description="Basic and acidic residues" evidence="1">
    <location>
        <begin position="447"/>
        <end position="460"/>
    </location>
</feature>
<feature type="compositionally biased region" description="Basic and acidic residues" evidence="1">
    <location>
        <begin position="182"/>
        <end position="200"/>
    </location>
</feature>
<dbReference type="AlphaFoldDB" id="A0AAV9WPG8"/>
<evidence type="ECO:0000313" key="2">
    <source>
        <dbReference type="EMBL" id="KAK6512193.1"/>
    </source>
</evidence>
<reference evidence="2 3" key="1">
    <citation type="submission" date="2023-08" db="EMBL/GenBank/DDBJ databases">
        <authorList>
            <person name="Palmer J.M."/>
        </authorList>
    </citation>
    <scope>NUCLEOTIDE SEQUENCE [LARGE SCALE GENOMIC DNA]</scope>
    <source>
        <strain evidence="2 3">TWF481</strain>
    </source>
</reference>
<feature type="region of interest" description="Disordered" evidence="1">
    <location>
        <begin position="309"/>
        <end position="364"/>
    </location>
</feature>
<gene>
    <name evidence="2" type="ORF">TWF481_001084</name>
</gene>
<feature type="region of interest" description="Disordered" evidence="1">
    <location>
        <begin position="1"/>
        <end position="21"/>
    </location>
</feature>
<evidence type="ECO:0000313" key="3">
    <source>
        <dbReference type="Proteomes" id="UP001370758"/>
    </source>
</evidence>
<feature type="compositionally biased region" description="Polar residues" evidence="1">
    <location>
        <begin position="332"/>
        <end position="352"/>
    </location>
</feature>